<evidence type="ECO:0000256" key="1">
    <source>
        <dbReference type="ARBA" id="ARBA00004123"/>
    </source>
</evidence>
<accession>A0A8H7RAQ8</accession>
<feature type="region of interest" description="Disordered" evidence="4">
    <location>
        <begin position="245"/>
        <end position="266"/>
    </location>
</feature>
<dbReference type="InterPro" id="IPR016195">
    <property type="entry name" value="Pol/histidinol_Pase-like"/>
</dbReference>
<dbReference type="PANTHER" id="PTHR13031">
    <property type="entry name" value="RIBONUCLEASE P SUBUNIT P30"/>
    <property type="match status" value="1"/>
</dbReference>
<comment type="subcellular location">
    <subcellularLocation>
        <location evidence="1">Nucleus</location>
    </subcellularLocation>
</comment>
<evidence type="ECO:0000256" key="2">
    <source>
        <dbReference type="ARBA" id="ARBA00007331"/>
    </source>
</evidence>
<dbReference type="SUPFAM" id="SSF89550">
    <property type="entry name" value="PHP domain-like"/>
    <property type="match status" value="1"/>
</dbReference>
<dbReference type="GO" id="GO:0005655">
    <property type="term" value="C:nucleolar ribonuclease P complex"/>
    <property type="evidence" value="ECO:0007669"/>
    <property type="project" value="TreeGrafter"/>
</dbReference>
<dbReference type="Gene3D" id="3.20.20.140">
    <property type="entry name" value="Metal-dependent hydrolases"/>
    <property type="match status" value="1"/>
</dbReference>
<keyword evidence="6" id="KW-1185">Reference proteome</keyword>
<keyword evidence="3" id="KW-0819">tRNA processing</keyword>
<gene>
    <name evidence="5" type="ORF">INT47_007634</name>
</gene>
<sequence>MIYDFNIPYPNANDAADLQRIEKILGRIDSFDSHSIVALNKTVREKLADVKTIAPVAGKKYKNMQQLTRATIIIEDPKKNYQLAVSSAYPNIDILAVRPTTIDVCKHACQTLEVDMISLDLATSKVSPGFVAAQVAVSRGIFFEICYSQSFRDPARKFAFFNAVKRLVEVTRGHNLVFSSEAIRALDIRRPADIRILGTMFGMTHDQIEQSVSVNYPRLLKKAETRKRTYNAVIGITEDVIQLKRKDTGDSKQQGGANKKAKKEKK</sequence>
<dbReference type="GO" id="GO:0008033">
    <property type="term" value="P:tRNA processing"/>
    <property type="evidence" value="ECO:0007669"/>
    <property type="project" value="UniProtKB-KW"/>
</dbReference>
<protein>
    <submittedName>
        <fullName evidence="5">Uncharacterized protein</fullName>
    </submittedName>
</protein>
<evidence type="ECO:0000313" key="5">
    <source>
        <dbReference type="EMBL" id="KAG2206877.1"/>
    </source>
</evidence>
<name>A0A8H7RAQ8_9FUNG</name>
<evidence type="ECO:0000256" key="3">
    <source>
        <dbReference type="ARBA" id="ARBA00022694"/>
    </source>
</evidence>
<comment type="similarity">
    <text evidence="2">Belongs to the eukaryotic/archaeal RNase P protein component 3 family.</text>
</comment>
<comment type="caution">
    <text evidence="5">The sequence shown here is derived from an EMBL/GenBank/DDBJ whole genome shotgun (WGS) entry which is preliminary data.</text>
</comment>
<dbReference type="Pfam" id="PF01876">
    <property type="entry name" value="RNase_P_p30"/>
    <property type="match status" value="1"/>
</dbReference>
<dbReference type="InterPro" id="IPR002738">
    <property type="entry name" value="RNase_P_p30"/>
</dbReference>
<dbReference type="OrthoDB" id="17948at2759"/>
<dbReference type="AlphaFoldDB" id="A0A8H7RAQ8"/>
<organism evidence="5 6">
    <name type="scientific">Mucor saturninus</name>
    <dbReference type="NCBI Taxonomy" id="64648"/>
    <lineage>
        <taxon>Eukaryota</taxon>
        <taxon>Fungi</taxon>
        <taxon>Fungi incertae sedis</taxon>
        <taxon>Mucoromycota</taxon>
        <taxon>Mucoromycotina</taxon>
        <taxon>Mucoromycetes</taxon>
        <taxon>Mucorales</taxon>
        <taxon>Mucorineae</taxon>
        <taxon>Mucoraceae</taxon>
        <taxon>Mucor</taxon>
    </lineage>
</organism>
<reference evidence="5" key="1">
    <citation type="submission" date="2020-12" db="EMBL/GenBank/DDBJ databases">
        <title>Metabolic potential, ecology and presence of endohyphal bacteria is reflected in genomic diversity of Mucoromycotina.</title>
        <authorList>
            <person name="Muszewska A."/>
            <person name="Okrasinska A."/>
            <person name="Steczkiewicz K."/>
            <person name="Drgas O."/>
            <person name="Orlowska M."/>
            <person name="Perlinska-Lenart U."/>
            <person name="Aleksandrzak-Piekarczyk T."/>
            <person name="Szatraj K."/>
            <person name="Zielenkiewicz U."/>
            <person name="Pilsyk S."/>
            <person name="Malc E."/>
            <person name="Mieczkowski P."/>
            <person name="Kruszewska J.S."/>
            <person name="Biernat P."/>
            <person name="Pawlowska J."/>
        </authorList>
    </citation>
    <scope>NUCLEOTIDE SEQUENCE</scope>
    <source>
        <strain evidence="5">WA0000017839</strain>
    </source>
</reference>
<proteinExistence type="inferred from homology"/>
<evidence type="ECO:0000313" key="6">
    <source>
        <dbReference type="Proteomes" id="UP000603453"/>
    </source>
</evidence>
<dbReference type="EMBL" id="JAEPRD010000028">
    <property type="protein sequence ID" value="KAG2206877.1"/>
    <property type="molecule type" value="Genomic_DNA"/>
</dbReference>
<dbReference type="Proteomes" id="UP000603453">
    <property type="component" value="Unassembled WGS sequence"/>
</dbReference>
<dbReference type="PANTHER" id="PTHR13031:SF0">
    <property type="entry name" value="RIBONUCLEASE P PROTEIN SUBUNIT P30"/>
    <property type="match status" value="1"/>
</dbReference>
<dbReference type="GO" id="GO:0003723">
    <property type="term" value="F:RNA binding"/>
    <property type="evidence" value="ECO:0007669"/>
    <property type="project" value="TreeGrafter"/>
</dbReference>
<evidence type="ECO:0000256" key="4">
    <source>
        <dbReference type="SAM" id="MobiDB-lite"/>
    </source>
</evidence>